<dbReference type="AlphaFoldDB" id="A0A843TMI9"/>
<reference evidence="2" key="1">
    <citation type="submission" date="2017-07" db="EMBL/GenBank/DDBJ databases">
        <title>Taro Niue Genome Assembly and Annotation.</title>
        <authorList>
            <person name="Atibalentja N."/>
            <person name="Keating K."/>
            <person name="Fields C.J."/>
        </authorList>
    </citation>
    <scope>NUCLEOTIDE SEQUENCE</scope>
    <source>
        <strain evidence="2">Niue_2</strain>
        <tissue evidence="2">Leaf</tissue>
    </source>
</reference>
<feature type="compositionally biased region" description="Basic and acidic residues" evidence="1">
    <location>
        <begin position="69"/>
        <end position="85"/>
    </location>
</feature>
<dbReference type="EMBL" id="NMUH01000075">
    <property type="protein sequence ID" value="MQL70683.1"/>
    <property type="molecule type" value="Genomic_DNA"/>
</dbReference>
<evidence type="ECO:0000256" key="1">
    <source>
        <dbReference type="SAM" id="MobiDB-lite"/>
    </source>
</evidence>
<organism evidence="2 3">
    <name type="scientific">Colocasia esculenta</name>
    <name type="common">Wild taro</name>
    <name type="synonym">Arum esculentum</name>
    <dbReference type="NCBI Taxonomy" id="4460"/>
    <lineage>
        <taxon>Eukaryota</taxon>
        <taxon>Viridiplantae</taxon>
        <taxon>Streptophyta</taxon>
        <taxon>Embryophyta</taxon>
        <taxon>Tracheophyta</taxon>
        <taxon>Spermatophyta</taxon>
        <taxon>Magnoliopsida</taxon>
        <taxon>Liliopsida</taxon>
        <taxon>Araceae</taxon>
        <taxon>Aroideae</taxon>
        <taxon>Colocasieae</taxon>
        <taxon>Colocasia</taxon>
    </lineage>
</organism>
<comment type="caution">
    <text evidence="2">The sequence shown here is derived from an EMBL/GenBank/DDBJ whole genome shotgun (WGS) entry which is preliminary data.</text>
</comment>
<feature type="compositionally biased region" description="Polar residues" evidence="1">
    <location>
        <begin position="135"/>
        <end position="146"/>
    </location>
</feature>
<feature type="compositionally biased region" description="Basic and acidic residues" evidence="1">
    <location>
        <begin position="232"/>
        <end position="241"/>
    </location>
</feature>
<gene>
    <name evidence="2" type="ORF">Taro_003000</name>
</gene>
<name>A0A843TMI9_COLES</name>
<feature type="region of interest" description="Disordered" evidence="1">
    <location>
        <begin position="1"/>
        <end position="343"/>
    </location>
</feature>
<dbReference type="PANTHER" id="PTHR34660">
    <property type="entry name" value="MYB-LIKE PROTEIN X"/>
    <property type="match status" value="1"/>
</dbReference>
<feature type="compositionally biased region" description="Basic and acidic residues" evidence="1">
    <location>
        <begin position="105"/>
        <end position="122"/>
    </location>
</feature>
<keyword evidence="3" id="KW-1185">Reference proteome</keyword>
<accession>A0A843TMI9</accession>
<evidence type="ECO:0000313" key="3">
    <source>
        <dbReference type="Proteomes" id="UP000652761"/>
    </source>
</evidence>
<dbReference type="Proteomes" id="UP000652761">
    <property type="component" value="Unassembled WGS sequence"/>
</dbReference>
<sequence length="371" mass="40433">LRAAAIAVFGGRSRPSRSPPDPSVAEVSCRCNRGRRKGGIGDVSVLPLQKESEKAERERKKEKKRVKKEKKEKARGDKERAEAEKRGHKKRHYSELSHSTQKTADFVKTREDDSEQLEKSSLTEEQGGPAAVQSFCDSSDSTQNSSKRSKHESAGVIRITQGGGNGLRIRLPLSRHRETESPVSSERPCFSGRSDTVPPRQETKAVVRLGQPSSIDDQPCFSGRTGATPSGEPHEKAERSEPAPAEPPTSSGAPQRQKSVKATDSCRVHRSRRSGSSRDRETRHLYKKLILGWSPPPLPAENPEDDDQDWLFGGKKTGSSSGRTRQQGEDKAAAAGGEDAAGLGGALCTWPPRACLLPEVGIYALPYVVPF</sequence>
<feature type="compositionally biased region" description="Low complexity" evidence="1">
    <location>
        <begin position="313"/>
        <end position="325"/>
    </location>
</feature>
<dbReference type="OrthoDB" id="778084at2759"/>
<proteinExistence type="predicted"/>
<evidence type="ECO:0000313" key="2">
    <source>
        <dbReference type="EMBL" id="MQL70683.1"/>
    </source>
</evidence>
<feature type="compositionally biased region" description="Basic and acidic residues" evidence="1">
    <location>
        <begin position="50"/>
        <end position="59"/>
    </location>
</feature>
<protein>
    <submittedName>
        <fullName evidence="2">Uncharacterized protein</fullName>
    </submittedName>
</protein>
<feature type="non-terminal residue" evidence="2">
    <location>
        <position position="1"/>
    </location>
</feature>
<dbReference type="PANTHER" id="PTHR34660:SF7">
    <property type="entry name" value="DNA LIGASE-LIKE PROTEIN"/>
    <property type="match status" value="1"/>
</dbReference>